<gene>
    <name evidence="4" type="ORF">G127AT_03445</name>
</gene>
<accession>A0A975FMR4</accession>
<name>A0A975FMR4_9MICO</name>
<proteinExistence type="predicted"/>
<reference evidence="4" key="1">
    <citation type="submission" date="2021-03" db="EMBL/GenBank/DDBJ databases">
        <title>Agromyces archimandritus sp. nov., isolated from the cockroach Archimandrita tessellata.</title>
        <authorList>
            <person name="Guzman J."/>
            <person name="Ortuzar M."/>
            <person name="Poehlein A."/>
            <person name="Daniel R."/>
            <person name="Trujillo M."/>
            <person name="Vilcinskas A."/>
        </authorList>
    </citation>
    <scope>NUCLEOTIDE SEQUENCE</scope>
    <source>
        <strain evidence="4">G127AT</strain>
    </source>
</reference>
<feature type="transmembrane region" description="Helical" evidence="2">
    <location>
        <begin position="58"/>
        <end position="78"/>
    </location>
</feature>
<dbReference type="EMBL" id="CP071696">
    <property type="protein sequence ID" value="QTX05295.1"/>
    <property type="molecule type" value="Genomic_DNA"/>
</dbReference>
<feature type="compositionally biased region" description="Basic and acidic residues" evidence="1">
    <location>
        <begin position="163"/>
        <end position="176"/>
    </location>
</feature>
<keyword evidence="2" id="KW-0812">Transmembrane</keyword>
<feature type="domain" description="YdbS-like PH" evidence="3">
    <location>
        <begin position="77"/>
        <end position="147"/>
    </location>
</feature>
<feature type="region of interest" description="Disordered" evidence="1">
    <location>
        <begin position="160"/>
        <end position="183"/>
    </location>
</feature>
<evidence type="ECO:0000256" key="2">
    <source>
        <dbReference type="SAM" id="Phobius"/>
    </source>
</evidence>
<dbReference type="RefSeq" id="WP_210899844.1">
    <property type="nucleotide sequence ID" value="NZ_CP071696.1"/>
</dbReference>
<protein>
    <submittedName>
        <fullName evidence="4">PH domain-containing protein</fullName>
    </submittedName>
</protein>
<evidence type="ECO:0000256" key="1">
    <source>
        <dbReference type="SAM" id="MobiDB-lite"/>
    </source>
</evidence>
<evidence type="ECO:0000313" key="4">
    <source>
        <dbReference type="EMBL" id="QTX05295.1"/>
    </source>
</evidence>
<keyword evidence="2" id="KW-1133">Transmembrane helix</keyword>
<organism evidence="4 5">
    <name type="scientific">Agromyces archimandritae</name>
    <dbReference type="NCBI Taxonomy" id="2781962"/>
    <lineage>
        <taxon>Bacteria</taxon>
        <taxon>Bacillati</taxon>
        <taxon>Actinomycetota</taxon>
        <taxon>Actinomycetes</taxon>
        <taxon>Micrococcales</taxon>
        <taxon>Microbacteriaceae</taxon>
        <taxon>Agromyces</taxon>
    </lineage>
</organism>
<feature type="transmembrane region" description="Helical" evidence="2">
    <location>
        <begin position="27"/>
        <end position="46"/>
    </location>
</feature>
<dbReference type="PANTHER" id="PTHR37938">
    <property type="entry name" value="BLL0215 PROTEIN"/>
    <property type="match status" value="1"/>
</dbReference>
<dbReference type="InterPro" id="IPR005182">
    <property type="entry name" value="YdbS-like_PH"/>
</dbReference>
<evidence type="ECO:0000313" key="5">
    <source>
        <dbReference type="Proteomes" id="UP000671914"/>
    </source>
</evidence>
<keyword evidence="5" id="KW-1185">Reference proteome</keyword>
<dbReference type="PANTHER" id="PTHR37938:SF1">
    <property type="entry name" value="BLL0215 PROTEIN"/>
    <property type="match status" value="1"/>
</dbReference>
<evidence type="ECO:0000259" key="3">
    <source>
        <dbReference type="Pfam" id="PF03703"/>
    </source>
</evidence>
<keyword evidence="2" id="KW-0472">Membrane</keyword>
<dbReference type="KEGG" id="aarc:G127AT_03445"/>
<dbReference type="Proteomes" id="UP000671914">
    <property type="component" value="Chromosome"/>
</dbReference>
<sequence length="183" mass="20428">MRRVDRRRAAEAQPERVVARLRRHGRVLALPVVFALAIAGAAGYLAGTLEPGWQSALMWSAAAVGVVFLVVLPFMSWLTRRWTITTRRVILRHGVFVRVRKELLHSSGHRVEVRRGPLQAVFGSGDVRIDTDRDMTVVLKDVPGPAVVQAALLELMDAQHPAPAERRRDEPAHADDTIAWGRR</sequence>
<dbReference type="AlphaFoldDB" id="A0A975FMR4"/>
<dbReference type="Pfam" id="PF03703">
    <property type="entry name" value="bPH_2"/>
    <property type="match status" value="1"/>
</dbReference>